<dbReference type="InterPro" id="IPR011054">
    <property type="entry name" value="Rudment_hybrid_motif"/>
</dbReference>
<dbReference type="SMART" id="SM00878">
    <property type="entry name" value="Biotin_carb_C"/>
    <property type="match status" value="1"/>
</dbReference>
<keyword evidence="3 6" id="KW-0547">Nucleotide-binding</keyword>
<dbReference type="InterPro" id="IPR048429">
    <property type="entry name" value="MCC_alpha_BT"/>
</dbReference>
<dbReference type="InterPro" id="IPR005481">
    <property type="entry name" value="BC-like_N"/>
</dbReference>
<protein>
    <submittedName>
        <fullName evidence="10">Acetyl/propionyl/methylcrotonyl-CoA carboxylase subunit alpha</fullName>
    </submittedName>
</protein>
<proteinExistence type="predicted"/>
<dbReference type="Pfam" id="PF02785">
    <property type="entry name" value="Biotin_carb_C"/>
    <property type="match status" value="1"/>
</dbReference>
<dbReference type="SUPFAM" id="SSF51230">
    <property type="entry name" value="Single hybrid motif"/>
    <property type="match status" value="1"/>
</dbReference>
<comment type="caution">
    <text evidence="10">The sequence shown here is derived from an EMBL/GenBank/DDBJ whole genome shotgun (WGS) entry which is preliminary data.</text>
</comment>
<accession>A0ABV9NKL6</accession>
<dbReference type="PANTHER" id="PTHR18866:SF33">
    <property type="entry name" value="METHYLCROTONOYL-COA CARBOXYLASE SUBUNIT ALPHA, MITOCHONDRIAL-RELATED"/>
    <property type="match status" value="1"/>
</dbReference>
<keyword evidence="2" id="KW-0436">Ligase</keyword>
<dbReference type="InterPro" id="IPR011053">
    <property type="entry name" value="Single_hybrid_motif"/>
</dbReference>
<evidence type="ECO:0000313" key="10">
    <source>
        <dbReference type="EMBL" id="MFC4728822.1"/>
    </source>
</evidence>
<dbReference type="InterPro" id="IPR001882">
    <property type="entry name" value="Biotin_BS"/>
</dbReference>
<evidence type="ECO:0000256" key="1">
    <source>
        <dbReference type="ARBA" id="ARBA00001953"/>
    </source>
</evidence>
<name>A0ABV9NKL6_9GAMM</name>
<dbReference type="PROSITE" id="PS00867">
    <property type="entry name" value="CPSASE_2"/>
    <property type="match status" value="1"/>
</dbReference>
<dbReference type="InterPro" id="IPR011764">
    <property type="entry name" value="Biotin_carboxylation_dom"/>
</dbReference>
<evidence type="ECO:0000259" key="7">
    <source>
        <dbReference type="PROSITE" id="PS50968"/>
    </source>
</evidence>
<evidence type="ECO:0000256" key="6">
    <source>
        <dbReference type="PROSITE-ProRule" id="PRU00409"/>
    </source>
</evidence>
<dbReference type="InterPro" id="IPR050856">
    <property type="entry name" value="Biotin_carboxylase_complex"/>
</dbReference>
<dbReference type="SUPFAM" id="SSF52440">
    <property type="entry name" value="PreATP-grasp domain"/>
    <property type="match status" value="1"/>
</dbReference>
<sequence length="666" mass="71361">MFDTLLIANRGEIACRVIRTCRRLGIRTVAVYSEADADAQHVRQADEAHCIGGPRPADSYLRGDAILEVARASGAQAIHPGYGFLSENADFAEAVEAAGLVFVGPRAASMRKMGSKAGAKELMQAAGVPVVPGYTGEDQDPGRLRAEADAIGYPLMIKAAHGGGGKGMRIVRAAEDFAAALESCQREARNAFGRDRVLLERYVEQPRHIEIQIFGDAHGGVIHLAERECSAQRRYQKVLEESPSPFLTPALREAMGAAAVLAGRAIDYVNAGTVEFIVGQDGGFYFMEINTRLQVEHPVTEMVTGLDLVEWQLRVAAGEALPLPQDAVTQRGHAIEVRLYAEDPDAGFLPGSGRLDRLRLPAPDAHVRIDAGVVEGDTVTIFYDPMIAKLIVHDADRPRALARLREALAACEIAGPKSNVEFLERLVRHPAVVGGTIDTGFLDRHLDAFVSTAGDADRELLVAAAVARLIDQERAARRDALAAGEPDSPWALGDGWRLGHRGGRALAFLHRDARVDLYAQGSGGSYRIELDDEVAQVDGARLEDEVLSLRIDAVGRRFRVADGGRQLLVHDGRRRLRVEAVPLHQQASAAGGAGADSVLAPMPGRVVVVKCAPGDAVEAGQEVMVIEAMKMELSLKAPRAGVVAEVRGAAGDFVDADAVLVRLDAQ</sequence>
<reference evidence="11" key="1">
    <citation type="journal article" date="2019" name="Int. J. Syst. Evol. Microbiol.">
        <title>The Global Catalogue of Microorganisms (GCM) 10K type strain sequencing project: providing services to taxonomists for standard genome sequencing and annotation.</title>
        <authorList>
            <consortium name="The Broad Institute Genomics Platform"/>
            <consortium name="The Broad Institute Genome Sequencing Center for Infectious Disease"/>
            <person name="Wu L."/>
            <person name="Ma J."/>
        </authorList>
    </citation>
    <scope>NUCLEOTIDE SEQUENCE [LARGE SCALE GENOMIC DNA]</scope>
    <source>
        <strain evidence="11">CGMCC 1.13574</strain>
    </source>
</reference>
<dbReference type="Gene3D" id="3.40.50.20">
    <property type="match status" value="1"/>
</dbReference>
<dbReference type="PROSITE" id="PS00866">
    <property type="entry name" value="CPSASE_1"/>
    <property type="match status" value="1"/>
</dbReference>
<dbReference type="InterPro" id="IPR000089">
    <property type="entry name" value="Biotin_lipoyl"/>
</dbReference>
<dbReference type="RefSeq" id="WP_377004894.1">
    <property type="nucleotide sequence ID" value="NZ_JBHSGG010000033.1"/>
</dbReference>
<feature type="domain" description="Biotin carboxylation" evidence="9">
    <location>
        <begin position="1"/>
        <end position="447"/>
    </location>
</feature>
<evidence type="ECO:0000256" key="3">
    <source>
        <dbReference type="ARBA" id="ARBA00022741"/>
    </source>
</evidence>
<dbReference type="SUPFAM" id="SSF56059">
    <property type="entry name" value="Glutathione synthetase ATP-binding domain-like"/>
    <property type="match status" value="1"/>
</dbReference>
<gene>
    <name evidence="10" type="ORF">ACFO3Q_11645</name>
</gene>
<comment type="cofactor">
    <cofactor evidence="1">
        <name>biotin</name>
        <dbReference type="ChEBI" id="CHEBI:57586"/>
    </cofactor>
</comment>
<feature type="domain" description="Lipoyl-binding" evidence="7">
    <location>
        <begin position="584"/>
        <end position="664"/>
    </location>
</feature>
<dbReference type="CDD" id="cd06850">
    <property type="entry name" value="biotinyl_domain"/>
    <property type="match status" value="1"/>
</dbReference>
<dbReference type="InterPro" id="IPR013815">
    <property type="entry name" value="ATP_grasp_subdomain_1"/>
</dbReference>
<evidence type="ECO:0000256" key="2">
    <source>
        <dbReference type="ARBA" id="ARBA00022598"/>
    </source>
</evidence>
<keyword evidence="4 6" id="KW-0067">ATP-binding</keyword>
<keyword evidence="5" id="KW-0092">Biotin</keyword>
<dbReference type="Pfam" id="PF02786">
    <property type="entry name" value="CPSase_L_D2"/>
    <property type="match status" value="1"/>
</dbReference>
<dbReference type="Gene3D" id="3.30.470.20">
    <property type="entry name" value="ATP-grasp fold, B domain"/>
    <property type="match status" value="1"/>
</dbReference>
<dbReference type="SUPFAM" id="SSF51246">
    <property type="entry name" value="Rudiment single hybrid motif"/>
    <property type="match status" value="1"/>
</dbReference>
<dbReference type="EMBL" id="JBHSGG010000033">
    <property type="protein sequence ID" value="MFC4728822.1"/>
    <property type="molecule type" value="Genomic_DNA"/>
</dbReference>
<feature type="domain" description="ATP-grasp" evidence="8">
    <location>
        <begin position="120"/>
        <end position="317"/>
    </location>
</feature>
<dbReference type="Gene3D" id="2.40.50.100">
    <property type="match status" value="1"/>
</dbReference>
<dbReference type="PROSITE" id="PS00188">
    <property type="entry name" value="BIOTIN"/>
    <property type="match status" value="1"/>
</dbReference>
<dbReference type="PROSITE" id="PS50979">
    <property type="entry name" value="BC"/>
    <property type="match status" value="1"/>
</dbReference>
<dbReference type="InterPro" id="IPR005479">
    <property type="entry name" value="CPAse_ATP-bd"/>
</dbReference>
<dbReference type="Gene3D" id="3.30.700.40">
    <property type="match status" value="1"/>
</dbReference>
<dbReference type="PANTHER" id="PTHR18866">
    <property type="entry name" value="CARBOXYLASE:PYRUVATE/ACETYL-COA/PROPIONYL-COA CARBOXYLASE"/>
    <property type="match status" value="1"/>
</dbReference>
<evidence type="ECO:0000313" key="11">
    <source>
        <dbReference type="Proteomes" id="UP001595892"/>
    </source>
</evidence>
<evidence type="ECO:0000256" key="5">
    <source>
        <dbReference type="ARBA" id="ARBA00023267"/>
    </source>
</evidence>
<evidence type="ECO:0000259" key="8">
    <source>
        <dbReference type="PROSITE" id="PS50975"/>
    </source>
</evidence>
<dbReference type="PROSITE" id="PS50968">
    <property type="entry name" value="BIOTINYL_LIPOYL"/>
    <property type="match status" value="1"/>
</dbReference>
<organism evidence="10 11">
    <name type="scientific">Coralloluteibacterium thermophilum</name>
    <dbReference type="NCBI Taxonomy" id="2707049"/>
    <lineage>
        <taxon>Bacteria</taxon>
        <taxon>Pseudomonadati</taxon>
        <taxon>Pseudomonadota</taxon>
        <taxon>Gammaproteobacteria</taxon>
        <taxon>Lysobacterales</taxon>
        <taxon>Lysobacteraceae</taxon>
        <taxon>Coralloluteibacterium</taxon>
    </lineage>
</organism>
<dbReference type="Pfam" id="PF21139">
    <property type="entry name" value="BT_MCC_alpha"/>
    <property type="match status" value="1"/>
</dbReference>
<evidence type="ECO:0000259" key="9">
    <source>
        <dbReference type="PROSITE" id="PS50979"/>
    </source>
</evidence>
<dbReference type="Pfam" id="PF00364">
    <property type="entry name" value="Biotin_lipoyl"/>
    <property type="match status" value="1"/>
</dbReference>
<dbReference type="InterPro" id="IPR011761">
    <property type="entry name" value="ATP-grasp"/>
</dbReference>
<dbReference type="Proteomes" id="UP001595892">
    <property type="component" value="Unassembled WGS sequence"/>
</dbReference>
<dbReference type="InterPro" id="IPR005482">
    <property type="entry name" value="Biotin_COase_C"/>
</dbReference>
<dbReference type="InterPro" id="IPR016185">
    <property type="entry name" value="PreATP-grasp_dom_sf"/>
</dbReference>
<dbReference type="PROSITE" id="PS50975">
    <property type="entry name" value="ATP_GRASP"/>
    <property type="match status" value="1"/>
</dbReference>
<keyword evidence="11" id="KW-1185">Reference proteome</keyword>
<dbReference type="Gene3D" id="3.30.1490.20">
    <property type="entry name" value="ATP-grasp fold, A domain"/>
    <property type="match status" value="1"/>
</dbReference>
<dbReference type="Pfam" id="PF00289">
    <property type="entry name" value="Biotin_carb_N"/>
    <property type="match status" value="1"/>
</dbReference>
<evidence type="ECO:0000256" key="4">
    <source>
        <dbReference type="ARBA" id="ARBA00022840"/>
    </source>
</evidence>